<geneLocation type="plasmid" evidence="1">
    <name>pVHvo</name>
</geneLocation>
<accession>A0A1S6KSH8</accession>
<protein>
    <submittedName>
        <fullName evidence="1">Uncharacterized protein</fullName>
    </submittedName>
</protein>
<evidence type="ECO:0000313" key="1">
    <source>
        <dbReference type="EMBL" id="AQT24314.1"/>
    </source>
</evidence>
<reference evidence="1" key="1">
    <citation type="journal article" date="2017" name="Sci. Rep.">
        <title>Shrimp AHPND-causing plasmids encoding the PirAB toxins as mediated by pirAB-Tn903 are prevalent in various Vibrio species.</title>
        <authorList>
            <person name="Xiao J."/>
            <person name="Liu L."/>
            <person name="Ke Y."/>
            <person name="Li X."/>
            <person name="Liu Y."/>
            <person name="Pan Y."/>
            <person name="Yan S."/>
            <person name="Wang Y."/>
        </authorList>
    </citation>
    <scope>NUCLEOTIDE SEQUENCE</scope>
    <source>
        <strain evidence="1">SH14</strain>
        <plasmid evidence="1">pVHvo</plasmid>
    </source>
</reference>
<dbReference type="EMBL" id="KX268305">
    <property type="protein sequence ID" value="AQT24314.1"/>
    <property type="molecule type" value="Genomic_DNA"/>
</dbReference>
<dbReference type="AlphaFoldDB" id="A0A1S6KSH8"/>
<proteinExistence type="predicted"/>
<name>A0A1S6KSH8_9VIBR</name>
<organism evidence="1">
    <name type="scientific">Vibrio owensii</name>
    <dbReference type="NCBI Taxonomy" id="696485"/>
    <lineage>
        <taxon>Bacteria</taxon>
        <taxon>Pseudomonadati</taxon>
        <taxon>Pseudomonadota</taxon>
        <taxon>Gammaproteobacteria</taxon>
        <taxon>Vibrionales</taxon>
        <taxon>Vibrionaceae</taxon>
        <taxon>Vibrio</taxon>
    </lineage>
</organism>
<sequence>MMLELGTSFQKSSAIRLEEVHIKTINAGDTVIHNENLKTVGQSDIQYYSFMGLLLFGDAYHLGHKPVIKVTFLCD</sequence>
<keyword evidence="1" id="KW-0614">Plasmid</keyword>